<dbReference type="EMBL" id="AMQM01008218">
    <property type="status" value="NOT_ANNOTATED_CDS"/>
    <property type="molecule type" value="Genomic_DNA"/>
</dbReference>
<dbReference type="RefSeq" id="XP_009030976.1">
    <property type="nucleotide sequence ID" value="XM_009032728.1"/>
</dbReference>
<feature type="repeat" description="RCC1" evidence="2">
    <location>
        <begin position="575"/>
        <end position="626"/>
    </location>
</feature>
<sequence length="932" mass="102646">MAHVQRKFSWCDHLNLTWRTEKSHLLYERSSVELLYQKLLKNLEVTEVQKNVLYENVPCIHVVTIPHDEIKKVTYLFLKCQGALMFALSRQSACSTLMEKHLAVLNRMLHADSLLYQNRTTSLFEIHKPKKNFSTPSNGQARSTLFVNNPFLEFSIKTGLSMVFSLLRENWVIDKSLRTLLPNYNKNSMSCGVLQAAVNAVSAMPPLSLSDDNLLTELGVYSLNEILKFLKSSCHDMSELNKNGQRLACELMLLMCLKRGHLCGMLDWIQTVLLMFHHPDLTDVADLSISHHQFTNILNEMAQIVSDAVKMIIMLTFNQTQLSLLANECISSATTKSILATSNKTKLPDCSTSGSAVSHESQNCTDVYAWGSNNSYQLGEGSQDKVLVPRLSAVFSAGVIEIEAGQYCTFVINKDGSMMTCGKNTFGRLGLGPSSALNSNPMQQSHIQPKFKKVSSSKGTDGHTLALSIDGTVYSWGDGNGGKLGHGDNVTVYSPKLIAGPLLGKVVLCVSAGYRHSAVVTTDGELYTWGDGEHGKLGLGDVLHRNVPTLVHDVKLASQVCCGSSHTLALSQEGWVVWSFGDGANGKLGHGDVARLLKPKIIEHLRGIHMKMLAATCQSSLALTSAGKLFSWGSGSCVGVGTEGLMLGPTIISTLQHVCVVDISAGDSHCLAVTKEGDVYAWGTNTMFQCGISVNKGPLDSPQKLPSLSSLGLNRVSAGTSHCFAWSTPQGNKKSNVVLPTLCVDLHETTFHQFELLIDKFMRKLDDSQPMLPFVNKNDEENFAVNCLDLLRTHFLFMMSRNDDEDVMEHHAHNIRQLLFDLIDKELSQLAFDNVWLTLTMGSPLLLPPLSTRLQLIDKLLRGEDQVWQKISKGKRIQLEILLKSLNNSSSLSTLLGFSTIHSSSSPSEVLTPTGNFMEIILFNIQQYSVSH</sequence>
<gene>
    <name evidence="5" type="primary">20217143</name>
    <name evidence="4" type="ORF">HELRODRAFT_90701</name>
</gene>
<dbReference type="SUPFAM" id="SSF50985">
    <property type="entry name" value="RCC1/BLIP-II"/>
    <property type="match status" value="1"/>
</dbReference>
<dbReference type="InterPro" id="IPR058923">
    <property type="entry name" value="RCC1-like_dom"/>
</dbReference>
<evidence type="ECO:0000313" key="4">
    <source>
        <dbReference type="EMBL" id="ESN90894.1"/>
    </source>
</evidence>
<protein>
    <recommendedName>
        <fullName evidence="3">RCC1-like domain-containing protein</fullName>
    </recommendedName>
</protein>
<dbReference type="InterPro" id="IPR051625">
    <property type="entry name" value="Signaling_Regulatory_Domain"/>
</dbReference>
<evidence type="ECO:0000256" key="1">
    <source>
        <dbReference type="ARBA" id="ARBA00022737"/>
    </source>
</evidence>
<reference evidence="4 6" key="2">
    <citation type="journal article" date="2013" name="Nature">
        <title>Insights into bilaterian evolution from three spiralian genomes.</title>
        <authorList>
            <person name="Simakov O."/>
            <person name="Marletaz F."/>
            <person name="Cho S.J."/>
            <person name="Edsinger-Gonzales E."/>
            <person name="Havlak P."/>
            <person name="Hellsten U."/>
            <person name="Kuo D.H."/>
            <person name="Larsson T."/>
            <person name="Lv J."/>
            <person name="Arendt D."/>
            <person name="Savage R."/>
            <person name="Osoegawa K."/>
            <person name="de Jong P."/>
            <person name="Grimwood J."/>
            <person name="Chapman J.A."/>
            <person name="Shapiro H."/>
            <person name="Aerts A."/>
            <person name="Otillar R.P."/>
            <person name="Terry A.Y."/>
            <person name="Boore J.L."/>
            <person name="Grigoriev I.V."/>
            <person name="Lindberg D.R."/>
            <person name="Seaver E.C."/>
            <person name="Weisblat D.A."/>
            <person name="Putnam N.H."/>
            <person name="Rokhsar D.S."/>
        </authorList>
    </citation>
    <scope>NUCLEOTIDE SEQUENCE</scope>
</reference>
<reference evidence="6" key="1">
    <citation type="submission" date="2012-12" db="EMBL/GenBank/DDBJ databases">
        <authorList>
            <person name="Hellsten U."/>
            <person name="Grimwood J."/>
            <person name="Chapman J.A."/>
            <person name="Shapiro H."/>
            <person name="Aerts A."/>
            <person name="Otillar R.P."/>
            <person name="Terry A.Y."/>
            <person name="Boore J.L."/>
            <person name="Simakov O."/>
            <person name="Marletaz F."/>
            <person name="Cho S.-J."/>
            <person name="Edsinger-Gonzales E."/>
            <person name="Havlak P."/>
            <person name="Kuo D.-H."/>
            <person name="Larsson T."/>
            <person name="Lv J."/>
            <person name="Arendt D."/>
            <person name="Savage R."/>
            <person name="Osoegawa K."/>
            <person name="de Jong P."/>
            <person name="Lindberg D.R."/>
            <person name="Seaver E.C."/>
            <person name="Weisblat D.A."/>
            <person name="Putnam N.H."/>
            <person name="Grigoriev I.V."/>
            <person name="Rokhsar D.S."/>
        </authorList>
    </citation>
    <scope>NUCLEOTIDE SEQUENCE</scope>
</reference>
<dbReference type="PROSITE" id="PS00626">
    <property type="entry name" value="RCC1_2"/>
    <property type="match status" value="2"/>
</dbReference>
<feature type="repeat" description="RCC1" evidence="2">
    <location>
        <begin position="365"/>
        <end position="415"/>
    </location>
</feature>
<dbReference type="Gene3D" id="2.130.10.30">
    <property type="entry name" value="Regulator of chromosome condensation 1/beta-lactamase-inhibitor protein II"/>
    <property type="match status" value="2"/>
</dbReference>
<feature type="repeat" description="RCC1" evidence="2">
    <location>
        <begin position="627"/>
        <end position="676"/>
    </location>
</feature>
<dbReference type="EnsemblMetazoa" id="HelroT90701">
    <property type="protein sequence ID" value="HelroP90701"/>
    <property type="gene ID" value="HelroG90701"/>
</dbReference>
<feature type="domain" description="RCC1-like" evidence="3">
    <location>
        <begin position="366"/>
        <end position="725"/>
    </location>
</feature>
<feature type="repeat" description="RCC1" evidence="2">
    <location>
        <begin position="677"/>
        <end position="729"/>
    </location>
</feature>
<reference evidence="5" key="3">
    <citation type="submission" date="2015-06" db="UniProtKB">
        <authorList>
            <consortium name="EnsemblMetazoa"/>
        </authorList>
    </citation>
    <scope>IDENTIFICATION</scope>
</reference>
<dbReference type="InParanoid" id="T1G7U6"/>
<dbReference type="AlphaFoldDB" id="T1G7U6"/>
<dbReference type="eggNOG" id="KOG1426">
    <property type="taxonomic scope" value="Eukaryota"/>
</dbReference>
<proteinExistence type="predicted"/>
<dbReference type="PRINTS" id="PR00633">
    <property type="entry name" value="RCCNDNSATION"/>
</dbReference>
<feature type="repeat" description="RCC1" evidence="2">
    <location>
        <begin position="416"/>
        <end position="470"/>
    </location>
</feature>
<dbReference type="OrthoDB" id="5370059at2759"/>
<evidence type="ECO:0000313" key="5">
    <source>
        <dbReference type="EnsemblMetazoa" id="HelroP90701"/>
    </source>
</evidence>
<dbReference type="CTD" id="20217143"/>
<name>T1G7U6_HELRO</name>
<dbReference type="EMBL" id="KB097739">
    <property type="protein sequence ID" value="ESN90894.1"/>
    <property type="molecule type" value="Genomic_DNA"/>
</dbReference>
<evidence type="ECO:0000259" key="3">
    <source>
        <dbReference type="Pfam" id="PF25390"/>
    </source>
</evidence>
<feature type="repeat" description="RCC1" evidence="2">
    <location>
        <begin position="524"/>
        <end position="573"/>
    </location>
</feature>
<dbReference type="GeneID" id="20217143"/>
<keyword evidence="1" id="KW-0677">Repeat</keyword>
<dbReference type="PANTHER" id="PTHR22872">
    <property type="entry name" value="BTK-BINDING PROTEIN-RELATED"/>
    <property type="match status" value="1"/>
</dbReference>
<dbReference type="OMA" id="QYNMERE"/>
<dbReference type="HOGENOM" id="CLU_004066_0_0_1"/>
<organism evidence="5 6">
    <name type="scientific">Helobdella robusta</name>
    <name type="common">Californian leech</name>
    <dbReference type="NCBI Taxonomy" id="6412"/>
    <lineage>
        <taxon>Eukaryota</taxon>
        <taxon>Metazoa</taxon>
        <taxon>Spiralia</taxon>
        <taxon>Lophotrochozoa</taxon>
        <taxon>Annelida</taxon>
        <taxon>Clitellata</taxon>
        <taxon>Hirudinea</taxon>
        <taxon>Rhynchobdellida</taxon>
        <taxon>Glossiphoniidae</taxon>
        <taxon>Helobdella</taxon>
    </lineage>
</organism>
<evidence type="ECO:0000256" key="2">
    <source>
        <dbReference type="PROSITE-ProRule" id="PRU00235"/>
    </source>
</evidence>
<dbReference type="Proteomes" id="UP000015101">
    <property type="component" value="Unassembled WGS sequence"/>
</dbReference>
<feature type="repeat" description="RCC1" evidence="2">
    <location>
        <begin position="471"/>
        <end position="523"/>
    </location>
</feature>
<dbReference type="PROSITE" id="PS50012">
    <property type="entry name" value="RCC1_3"/>
    <property type="match status" value="7"/>
</dbReference>
<dbReference type="STRING" id="6412.T1G7U6"/>
<evidence type="ECO:0000313" key="6">
    <source>
        <dbReference type="Proteomes" id="UP000015101"/>
    </source>
</evidence>
<dbReference type="InterPro" id="IPR000408">
    <property type="entry name" value="Reg_chr_condens"/>
</dbReference>
<dbReference type="InterPro" id="IPR009091">
    <property type="entry name" value="RCC1/BLIP-II"/>
</dbReference>
<accession>T1G7U6</accession>
<dbReference type="Pfam" id="PF25390">
    <property type="entry name" value="WD40_RLD"/>
    <property type="match status" value="1"/>
</dbReference>
<dbReference type="PANTHER" id="PTHR22872:SF6">
    <property type="entry name" value="E3 UBIQUITIN-PROTEIN LIGASE HERC1-RELATED"/>
    <property type="match status" value="1"/>
</dbReference>
<keyword evidence="6" id="KW-1185">Reference proteome</keyword>
<dbReference type="KEGG" id="hro:HELRODRAFT_90701"/>